<dbReference type="PANTHER" id="PTHR14389:SF3">
    <property type="entry name" value="PROTEIN FAM111A-LIKE"/>
    <property type="match status" value="1"/>
</dbReference>
<organism evidence="1 2">
    <name type="scientific">Monodelphis domestica</name>
    <name type="common">Gray short-tailed opossum</name>
    <dbReference type="NCBI Taxonomy" id="13616"/>
    <lineage>
        <taxon>Eukaryota</taxon>
        <taxon>Metazoa</taxon>
        <taxon>Chordata</taxon>
        <taxon>Craniata</taxon>
        <taxon>Vertebrata</taxon>
        <taxon>Euteleostomi</taxon>
        <taxon>Mammalia</taxon>
        <taxon>Metatheria</taxon>
        <taxon>Didelphimorphia</taxon>
        <taxon>Didelphidae</taxon>
        <taxon>Monodelphis</taxon>
    </lineage>
</organism>
<dbReference type="GO" id="GO:0006260">
    <property type="term" value="P:DNA replication"/>
    <property type="evidence" value="ECO:0000318"/>
    <property type="project" value="GO_Central"/>
</dbReference>
<reference evidence="1" key="2">
    <citation type="submission" date="2025-08" db="UniProtKB">
        <authorList>
            <consortium name="Ensembl"/>
        </authorList>
    </citation>
    <scope>IDENTIFICATION</scope>
</reference>
<dbReference type="GO" id="GO:0005634">
    <property type="term" value="C:nucleus"/>
    <property type="evidence" value="ECO:0000318"/>
    <property type="project" value="GO_Central"/>
</dbReference>
<dbReference type="InterPro" id="IPR009003">
    <property type="entry name" value="Peptidase_S1_PA"/>
</dbReference>
<dbReference type="eggNOG" id="ENOG502QTFX">
    <property type="taxonomic scope" value="Eukaryota"/>
</dbReference>
<dbReference type="Gene3D" id="2.40.10.120">
    <property type="match status" value="1"/>
</dbReference>
<dbReference type="SUPFAM" id="SSF50494">
    <property type="entry name" value="Trypsin-like serine proteases"/>
    <property type="match status" value="1"/>
</dbReference>
<proteinExistence type="predicted"/>
<dbReference type="AlphaFoldDB" id="F7EQD0"/>
<dbReference type="Ensembl" id="ENSMODT00000020980.3">
    <property type="protein sequence ID" value="ENSMODP00000020615.3"/>
    <property type="gene ID" value="ENSMODG00000016515.3"/>
</dbReference>
<dbReference type="Proteomes" id="UP000002280">
    <property type="component" value="Chromosome 1"/>
</dbReference>
<evidence type="ECO:0000313" key="1">
    <source>
        <dbReference type="Ensembl" id="ENSMODP00000020615.3"/>
    </source>
</evidence>
<dbReference type="FunCoup" id="F7EQD0">
    <property type="interactions" value="1201"/>
</dbReference>
<dbReference type="OMA" id="KEGCKLC"/>
<evidence type="ECO:0008006" key="3">
    <source>
        <dbReference type="Google" id="ProtNLM"/>
    </source>
</evidence>
<dbReference type="GeneTree" id="ENSGT00390000005182"/>
<dbReference type="Pfam" id="PF13365">
    <property type="entry name" value="Trypsin_2"/>
    <property type="match status" value="1"/>
</dbReference>
<dbReference type="HOGENOM" id="CLU_1478344_0_0_1"/>
<evidence type="ECO:0000313" key="2">
    <source>
        <dbReference type="Proteomes" id="UP000002280"/>
    </source>
</evidence>
<reference evidence="1 2" key="1">
    <citation type="journal article" date="2007" name="Nature">
        <title>Genome of the marsupial Monodelphis domestica reveals innovation in non-coding sequences.</title>
        <authorList>
            <person name="Mikkelsen T.S."/>
            <person name="Wakefield M.J."/>
            <person name="Aken B."/>
            <person name="Amemiya C.T."/>
            <person name="Chang J.L."/>
            <person name="Duke S."/>
            <person name="Garber M."/>
            <person name="Gentles A.J."/>
            <person name="Goodstadt L."/>
            <person name="Heger A."/>
            <person name="Jurka J."/>
            <person name="Kamal M."/>
            <person name="Mauceli E."/>
            <person name="Searle S.M."/>
            <person name="Sharpe T."/>
            <person name="Baker M.L."/>
            <person name="Batzer M.A."/>
            <person name="Benos P.V."/>
            <person name="Belov K."/>
            <person name="Clamp M."/>
            <person name="Cook A."/>
            <person name="Cuff J."/>
            <person name="Das R."/>
            <person name="Davidow L."/>
            <person name="Deakin J.E."/>
            <person name="Fazzari M.J."/>
            <person name="Glass J.L."/>
            <person name="Grabherr M."/>
            <person name="Greally J.M."/>
            <person name="Gu W."/>
            <person name="Hore T.A."/>
            <person name="Huttley G.A."/>
            <person name="Kleber M."/>
            <person name="Jirtle R.L."/>
            <person name="Koina E."/>
            <person name="Lee J.T."/>
            <person name="Mahony S."/>
            <person name="Marra M.A."/>
            <person name="Miller R.D."/>
            <person name="Nicholls R.D."/>
            <person name="Oda M."/>
            <person name="Papenfuss A.T."/>
            <person name="Parra Z.E."/>
            <person name="Pollock D.D."/>
            <person name="Ray D.A."/>
            <person name="Schein J.E."/>
            <person name="Speed T.P."/>
            <person name="Thompson K."/>
            <person name="VandeBerg J.L."/>
            <person name="Wade C.M."/>
            <person name="Walker J.A."/>
            <person name="Waters P.D."/>
            <person name="Webber C."/>
            <person name="Weidman J.R."/>
            <person name="Xie X."/>
            <person name="Zody M.C."/>
            <person name="Baldwin J."/>
            <person name="Abdouelleil A."/>
            <person name="Abdulkadir J."/>
            <person name="Abebe A."/>
            <person name="Abera B."/>
            <person name="Abreu J."/>
            <person name="Acer S.C."/>
            <person name="Aftuck L."/>
            <person name="Alexander A."/>
            <person name="An P."/>
            <person name="Anderson E."/>
            <person name="Anderson S."/>
            <person name="Arachi H."/>
            <person name="Azer M."/>
            <person name="Bachantsang P."/>
            <person name="Barry A."/>
            <person name="Bayul T."/>
            <person name="Berlin A."/>
            <person name="Bessette D."/>
            <person name="Bloom T."/>
            <person name="Bloom T."/>
            <person name="Boguslavskiy L."/>
            <person name="Bonnet C."/>
            <person name="Boukhgalter B."/>
            <person name="Bourzgui I."/>
            <person name="Brown A."/>
            <person name="Cahill P."/>
            <person name="Channer S."/>
            <person name="Cheshatsang Y."/>
            <person name="Chuda L."/>
            <person name="Citroen M."/>
            <person name="Collymore A."/>
            <person name="Cooke P."/>
            <person name="Costello M."/>
            <person name="D'Aco K."/>
            <person name="Daza R."/>
            <person name="De Haan G."/>
            <person name="DeGray S."/>
            <person name="DeMaso C."/>
            <person name="Dhargay N."/>
            <person name="Dooley K."/>
            <person name="Dooley E."/>
            <person name="Doricent M."/>
            <person name="Dorje P."/>
            <person name="Dorjee K."/>
            <person name="Dupes A."/>
            <person name="Elong R."/>
            <person name="Falk J."/>
            <person name="Farina A."/>
            <person name="Faro S."/>
            <person name="Ferguson D."/>
            <person name="Fisher S."/>
            <person name="Foley C.D."/>
            <person name="Franke A."/>
            <person name="Friedrich D."/>
            <person name="Gadbois L."/>
            <person name="Gearin G."/>
            <person name="Gearin C.R."/>
            <person name="Giannoukos G."/>
            <person name="Goode T."/>
            <person name="Graham J."/>
            <person name="Grandbois E."/>
            <person name="Grewal S."/>
            <person name="Gyaltsen K."/>
            <person name="Hafez N."/>
            <person name="Hagos B."/>
            <person name="Hall J."/>
            <person name="Henson C."/>
            <person name="Hollinger A."/>
            <person name="Honan T."/>
            <person name="Huard M.D."/>
            <person name="Hughes L."/>
            <person name="Hurhula B."/>
            <person name="Husby M.E."/>
            <person name="Kamat A."/>
            <person name="Kanga B."/>
            <person name="Kashin S."/>
            <person name="Khazanovich D."/>
            <person name="Kisner P."/>
            <person name="Lance K."/>
            <person name="Lara M."/>
            <person name="Lee W."/>
            <person name="Lennon N."/>
            <person name="Letendre F."/>
            <person name="LeVine R."/>
            <person name="Lipovsky A."/>
            <person name="Liu X."/>
            <person name="Liu J."/>
            <person name="Liu S."/>
            <person name="Lokyitsang T."/>
            <person name="Lokyitsang Y."/>
            <person name="Lubonja R."/>
            <person name="Lui A."/>
            <person name="MacDonald P."/>
            <person name="Magnisalis V."/>
            <person name="Maru K."/>
            <person name="Matthews C."/>
            <person name="McCusker W."/>
            <person name="McDonough S."/>
            <person name="Mehta T."/>
            <person name="Meldrim J."/>
            <person name="Meneus L."/>
            <person name="Mihai O."/>
            <person name="Mihalev A."/>
            <person name="Mihova T."/>
            <person name="Mittelman R."/>
            <person name="Mlenga V."/>
            <person name="Montmayeur A."/>
            <person name="Mulrain L."/>
            <person name="Navidi A."/>
            <person name="Naylor J."/>
            <person name="Negash T."/>
            <person name="Nguyen T."/>
            <person name="Nguyen N."/>
            <person name="Nicol R."/>
            <person name="Norbu C."/>
            <person name="Norbu N."/>
            <person name="Novod N."/>
            <person name="O'Neill B."/>
            <person name="Osman S."/>
            <person name="Markiewicz E."/>
            <person name="Oyono O.L."/>
            <person name="Patti C."/>
            <person name="Phunkhang P."/>
            <person name="Pierre F."/>
            <person name="Priest M."/>
            <person name="Raghuraman S."/>
            <person name="Rege F."/>
            <person name="Reyes R."/>
            <person name="Rise C."/>
            <person name="Rogov P."/>
            <person name="Ross K."/>
            <person name="Ryan E."/>
            <person name="Settipalli S."/>
            <person name="Shea T."/>
            <person name="Sherpa N."/>
            <person name="Shi L."/>
            <person name="Shih D."/>
            <person name="Sparrow T."/>
            <person name="Spaulding J."/>
            <person name="Stalker J."/>
            <person name="Stange-Thomann N."/>
            <person name="Stavropoulos S."/>
            <person name="Stone C."/>
            <person name="Strader C."/>
            <person name="Tesfaye S."/>
            <person name="Thomson T."/>
            <person name="Thoulutsang Y."/>
            <person name="Thoulutsang D."/>
            <person name="Topham K."/>
            <person name="Topping I."/>
            <person name="Tsamla T."/>
            <person name="Vassiliev H."/>
            <person name="Vo A."/>
            <person name="Wangchuk T."/>
            <person name="Wangdi T."/>
            <person name="Weiand M."/>
            <person name="Wilkinson J."/>
            <person name="Wilson A."/>
            <person name="Yadav S."/>
            <person name="Young G."/>
            <person name="Yu Q."/>
            <person name="Zembek L."/>
            <person name="Zhong D."/>
            <person name="Zimmer A."/>
            <person name="Zwirko Z."/>
            <person name="Jaffe D.B."/>
            <person name="Alvarez P."/>
            <person name="Brockman W."/>
            <person name="Butler J."/>
            <person name="Chin C."/>
            <person name="Gnerre S."/>
            <person name="MacCallum I."/>
            <person name="Graves J.A."/>
            <person name="Ponting C.P."/>
            <person name="Breen M."/>
            <person name="Samollow P.B."/>
            <person name="Lander E.S."/>
            <person name="Lindblad-Toh K."/>
        </authorList>
    </citation>
    <scope>NUCLEOTIDE SEQUENCE [LARGE SCALE GENOMIC DNA]</scope>
</reference>
<reference evidence="1" key="3">
    <citation type="submission" date="2025-09" db="UniProtKB">
        <authorList>
            <consortium name="Ensembl"/>
        </authorList>
    </citation>
    <scope>IDENTIFICATION</scope>
</reference>
<name>F7EQD0_MONDO</name>
<dbReference type="GO" id="GO:0000785">
    <property type="term" value="C:chromatin"/>
    <property type="evidence" value="ECO:0000318"/>
    <property type="project" value="GO_Central"/>
</dbReference>
<dbReference type="STRING" id="13616.ENSMODP00000020615"/>
<keyword evidence="2" id="KW-1185">Reference proteome</keyword>
<sequence>APQDSQNQPSPQMAFQEKKLTITLNRNKRKHQISHNNRASILDAIKSHTLASKEIAKQQAKEMLVEGTMGTEKGYVNLGMPLRCVPEKSHFDVVFARHKSQRKDGSECVGRYDSNTGDCIKFYVFTIGKSVKKIVKCLDLHKDGCKFCVYAFKGETIKKALIKDGRFLPLLETREWKLIENVDSVLENTQRVDDLEDRRFEVEVKKRRSYSMSARASHSCEVEQRQSCELERHILDQYPSLTKKCRQISIISDRESKEKRKKIRTLFNMHRKNFWKLSSTSIPVKVIKFLSNLSNSVGYIFWNNNGNHGGATCFVLKNHYILTCSHVVNFIVGAEVELEEAAQVISGSAWVTFSFEDTYRMFDKSLDYAVLKLKENGSPIPMSLWDQIAPPPKNSILHIIGYPGQQEKSADNCVMIPQLLRKQVCQDHIQASVESNSVFMFSPRSFQKGFKNQKLITYETCFIQGSSGSPVFSANGKLVAMHTASFLYDHKGINYSIIEFGHSMKAIAWDIKHQHETFYSSHFLSQDDVEMVSDDE</sequence>
<accession>F7EQD0</accession>
<dbReference type="InParanoid" id="F7EQD0"/>
<dbReference type="PANTHER" id="PTHR14389">
    <property type="entry name" value="SI:CH1073-475A24.1"/>
    <property type="match status" value="1"/>
</dbReference>
<protein>
    <recommendedName>
        <fullName evidence="3">Family with sequence similarity 111 member A</fullName>
    </recommendedName>
</protein>